<dbReference type="InterPro" id="IPR017850">
    <property type="entry name" value="Alkaline_phosphatase_core_sf"/>
</dbReference>
<feature type="transmembrane region" description="Helical" evidence="7">
    <location>
        <begin position="116"/>
        <end position="136"/>
    </location>
</feature>
<dbReference type="CDD" id="cd16015">
    <property type="entry name" value="LTA_synthase"/>
    <property type="match status" value="1"/>
</dbReference>
<evidence type="ECO:0000256" key="2">
    <source>
        <dbReference type="ARBA" id="ARBA00004936"/>
    </source>
</evidence>
<feature type="domain" description="Sulfatase N-terminal" evidence="8">
    <location>
        <begin position="228"/>
        <end position="512"/>
    </location>
</feature>
<dbReference type="Pfam" id="PF00884">
    <property type="entry name" value="Sulfatase"/>
    <property type="match status" value="1"/>
</dbReference>
<feature type="transmembrane region" description="Helical" evidence="7">
    <location>
        <begin position="12"/>
        <end position="35"/>
    </location>
</feature>
<dbReference type="RefSeq" id="WP_285744536.1">
    <property type="nucleotide sequence ID" value="NZ_CP127162.1"/>
</dbReference>
<evidence type="ECO:0000259" key="8">
    <source>
        <dbReference type="Pfam" id="PF00884"/>
    </source>
</evidence>
<dbReference type="EMBL" id="CP127162">
    <property type="protein sequence ID" value="WIV18856.1"/>
    <property type="molecule type" value="Genomic_DNA"/>
</dbReference>
<dbReference type="PANTHER" id="PTHR47371">
    <property type="entry name" value="LIPOTEICHOIC ACID SYNTHASE"/>
    <property type="match status" value="1"/>
</dbReference>
<accession>A0ABY8X307</accession>
<protein>
    <submittedName>
        <fullName evidence="9">LTA synthase family protein</fullName>
    </submittedName>
</protein>
<dbReference type="SUPFAM" id="SSF53649">
    <property type="entry name" value="Alkaline phosphatase-like"/>
    <property type="match status" value="1"/>
</dbReference>
<keyword evidence="5 7" id="KW-1133">Transmembrane helix</keyword>
<dbReference type="PANTHER" id="PTHR47371:SF3">
    <property type="entry name" value="PHOSPHOGLYCEROL TRANSFERASE I"/>
    <property type="match status" value="1"/>
</dbReference>
<dbReference type="Proteomes" id="UP001236415">
    <property type="component" value="Chromosome"/>
</dbReference>
<comment type="pathway">
    <text evidence="2">Cell wall biogenesis; lipoteichoic acid biosynthesis.</text>
</comment>
<organism evidence="9 10">
    <name type="scientific">Paenibacillus polygoni</name>
    <dbReference type="NCBI Taxonomy" id="3050112"/>
    <lineage>
        <taxon>Bacteria</taxon>
        <taxon>Bacillati</taxon>
        <taxon>Bacillota</taxon>
        <taxon>Bacilli</taxon>
        <taxon>Bacillales</taxon>
        <taxon>Paenibacillaceae</taxon>
        <taxon>Paenibacillus</taxon>
    </lineage>
</organism>
<feature type="transmembrane region" description="Helical" evidence="7">
    <location>
        <begin position="67"/>
        <end position="84"/>
    </location>
</feature>
<name>A0ABY8X307_9BACL</name>
<evidence type="ECO:0000256" key="1">
    <source>
        <dbReference type="ARBA" id="ARBA00004651"/>
    </source>
</evidence>
<feature type="transmembrane region" description="Helical" evidence="7">
    <location>
        <begin position="41"/>
        <end position="60"/>
    </location>
</feature>
<keyword evidence="10" id="KW-1185">Reference proteome</keyword>
<evidence type="ECO:0000256" key="6">
    <source>
        <dbReference type="ARBA" id="ARBA00023136"/>
    </source>
</evidence>
<comment type="subcellular location">
    <subcellularLocation>
        <location evidence="1">Cell membrane</location>
        <topology evidence="1">Multi-pass membrane protein</topology>
    </subcellularLocation>
</comment>
<dbReference type="SUPFAM" id="SSF81296">
    <property type="entry name" value="E set domains"/>
    <property type="match status" value="1"/>
</dbReference>
<gene>
    <name evidence="9" type="ORF">QPK24_21420</name>
</gene>
<proteinExistence type="predicted"/>
<evidence type="ECO:0000256" key="5">
    <source>
        <dbReference type="ARBA" id="ARBA00022989"/>
    </source>
</evidence>
<evidence type="ECO:0000256" key="4">
    <source>
        <dbReference type="ARBA" id="ARBA00022692"/>
    </source>
</evidence>
<evidence type="ECO:0000313" key="9">
    <source>
        <dbReference type="EMBL" id="WIV18856.1"/>
    </source>
</evidence>
<dbReference type="InterPro" id="IPR000917">
    <property type="entry name" value="Sulfatase_N"/>
</dbReference>
<keyword evidence="3" id="KW-1003">Cell membrane</keyword>
<keyword evidence="6 7" id="KW-0472">Membrane</keyword>
<reference evidence="9 10" key="1">
    <citation type="submission" date="2023-06" db="EMBL/GenBank/DDBJ databases">
        <title>Paenibacillus polygonum sp. nov., an endophytic bacterium, isolated from Polygonum lapathifolium L. in Nanji Wetland National Nature Reserve, South of Poyang Lake, Jiangxi Province, China.</title>
        <authorList>
            <person name="Yu Z."/>
        </authorList>
    </citation>
    <scope>NUCLEOTIDE SEQUENCE [LARGE SCALE GENOMIC DNA]</scope>
    <source>
        <strain evidence="9 10">C31</strain>
    </source>
</reference>
<evidence type="ECO:0000256" key="3">
    <source>
        <dbReference type="ARBA" id="ARBA00022475"/>
    </source>
</evidence>
<evidence type="ECO:0000313" key="10">
    <source>
        <dbReference type="Proteomes" id="UP001236415"/>
    </source>
</evidence>
<feature type="transmembrane region" description="Helical" evidence="7">
    <location>
        <begin position="148"/>
        <end position="169"/>
    </location>
</feature>
<dbReference type="InterPro" id="IPR014756">
    <property type="entry name" value="Ig_E-set"/>
</dbReference>
<keyword evidence="4 7" id="KW-0812">Transmembrane</keyword>
<evidence type="ECO:0000256" key="7">
    <source>
        <dbReference type="SAM" id="Phobius"/>
    </source>
</evidence>
<sequence length="795" mass="90720">MSILKKHHPSVFFPLIIFILAESLFAGGIIKFTQWLIHEPIYALLSFIIIFSSINIFYLFKPLIYKSIAIILSLFLIIIAFISHTKYQYRGDIVTPSDIFLLNEASDISSYLNISLYIKLSSYLLLFFIISLLLIINKNRPLNFQKRIFLSVGAIIILLTFVIWVGPYMKSEKQVTILPGKNSTGYITGILSDFISTSNMNDSDYNKNRIAEINNALPINSENKEFKPNVIMVLSEAFWDPTQVDTIKFAEDPLPFFHSLAKNYSSGQILSPVFGGATANPEFESLTGLSTRFIDDPTPYVQSIKRPLDSLASIFKKYGYESSVIHSYHNWFYNRPNVYQYLGFDKFISGEFFNTPTMIGPFMDDKDLYDSVLREMQTTENPNFIYTITMLNHGPYKPNRFQDKKGNTDIVSGELSESSSDILNAYSHSLKYVDQALEELINNLNKINEPTILVFFGDHLPLLGEDYAVYKELNYFKDSEDLLDYQRKFTTPIVVWNNFGAEKEDIGIQSTNFIGEYVLNLSEKQGNNIFSSLSQLRQKGVTVIPEEQYYEDFQVNSTDFENFKLLQYDVLFGKDYSKTNPKQTTLLKRGSSDLKIDSTTPSKIITGVKFYTSEGPSVLNIQGSGFIQESSFFDFIKGSQIYINNEPYDTIYSNENLISTVIPEELYNKPDEISIDVRITDTKGSVLSESNQLIIPILDQENITPIIKWAEPGNIIKHTPFNEVNGKSYLKLAGEGFTNDSKIFINNIPMESTIEDNGYIQCFVPNEFYNQPTVWTVNVRTGSKQSNELSLYVTD</sequence>
<dbReference type="InterPro" id="IPR050448">
    <property type="entry name" value="OpgB/LTA_synthase_biosynth"/>
</dbReference>
<dbReference type="Gene3D" id="3.40.720.10">
    <property type="entry name" value="Alkaline Phosphatase, subunit A"/>
    <property type="match status" value="1"/>
</dbReference>